<dbReference type="FunFam" id="3.90.70.10:FF:000083">
    <property type="entry name" value="Uncharacterized protein, isoform B"/>
    <property type="match status" value="1"/>
</dbReference>
<dbReference type="GO" id="GO:0016579">
    <property type="term" value="P:protein deubiquitination"/>
    <property type="evidence" value="ECO:0007669"/>
    <property type="project" value="InterPro"/>
</dbReference>
<feature type="region of interest" description="Disordered" evidence="3">
    <location>
        <begin position="1"/>
        <end position="119"/>
    </location>
</feature>
<sequence length="680" mass="75175">MPTASAAFMRSSGSGYATTYGTSYNTSSTVSRSSSATRRKSLAGGYTSSSSSSSSTYRPLPSGPGPIDSSGKKLEAYSVRAGDTHITRSRVRPPPITGISSVRTSPLRADHSSGLTSTSRYASPNNDIYLSGTSTLSRQLRTININPLDTVTSSNRLSGRRSASLANLHTDNESSSSLLTANKTSTLYTSDLDSIIRQPSNRRSSQIDDETQKSSRPVRSVGIGEDKKDGSMRAPKYTPSMSRDASPSTSNGSGSRGRQFGDPREESASSVPGTFHNSSGSFSSLSKFRDGGKIGLCNLGNTCFMNSVLQCLSNTRPLLEWCLNDEYQVEINTTTSSMKGSLVKAFATLMKSLWKEGSSGYVSPNAFKTQIQKFAPRFVGYSQQDAQEFLRYLLEGIHEDVNLVTMKPKPVNLDDNRLEGKSDSEKAQEYWKAYIARDRSHIVDIFVGQLKSELKFVECGHRSVTFDPFWDLSLPIPKYQSELTLDDCLRLFMKEEELATEERPMCAKCKVRRSCTKSFSIHRFPQILVIHLKRFSQERYGRKLSALVEFPVKDLNMAEYASEGAQKVTYDLYGVSEHSGGVHSGHYTAICKNPSSGDWFHFNDTRVGAARSNEAVTSEAYVLFYELTSPICFQSVIEENKENRQQQCIRIPVHLTHPNRRSTARDEMKEDGKGGSKEVV</sequence>
<keyword evidence="2" id="KW-0788">Thiol protease</keyword>
<dbReference type="GO" id="GO:0004843">
    <property type="term" value="F:cysteine-type deubiquitinase activity"/>
    <property type="evidence" value="ECO:0007669"/>
    <property type="project" value="UniProtKB-UniRule"/>
</dbReference>
<keyword evidence="2" id="KW-0645">Protease</keyword>
<accession>A0A2T7P0Q5</accession>
<evidence type="ECO:0000259" key="4">
    <source>
        <dbReference type="PROSITE" id="PS50235"/>
    </source>
</evidence>
<dbReference type="InterPro" id="IPR050185">
    <property type="entry name" value="Ub_carboxyl-term_hydrolase"/>
</dbReference>
<dbReference type="AlphaFoldDB" id="A0A2T7P0Q5"/>
<dbReference type="CDD" id="cd02674">
    <property type="entry name" value="Peptidase_C19R"/>
    <property type="match status" value="1"/>
</dbReference>
<dbReference type="InterPro" id="IPR018200">
    <property type="entry name" value="USP_CS"/>
</dbReference>
<evidence type="ECO:0000256" key="1">
    <source>
        <dbReference type="ARBA" id="ARBA00000707"/>
    </source>
</evidence>
<proteinExistence type="inferred from homology"/>
<dbReference type="EMBL" id="PZQS01000007">
    <property type="protein sequence ID" value="PVD27001.1"/>
    <property type="molecule type" value="Genomic_DNA"/>
</dbReference>
<gene>
    <name evidence="5" type="ORF">C0Q70_12151</name>
</gene>
<reference evidence="5 6" key="1">
    <citation type="submission" date="2018-04" db="EMBL/GenBank/DDBJ databases">
        <title>The genome of golden apple snail Pomacea canaliculata provides insight into stress tolerance and invasive adaptation.</title>
        <authorList>
            <person name="Liu C."/>
            <person name="Liu B."/>
            <person name="Ren Y."/>
            <person name="Zhang Y."/>
            <person name="Wang H."/>
            <person name="Li S."/>
            <person name="Jiang F."/>
            <person name="Yin L."/>
            <person name="Zhang G."/>
            <person name="Qian W."/>
            <person name="Fan W."/>
        </authorList>
    </citation>
    <scope>NUCLEOTIDE SEQUENCE [LARGE SCALE GENOMIC DNA]</scope>
    <source>
        <strain evidence="5">SZHN2017</strain>
        <tissue evidence="5">Muscle</tissue>
    </source>
</reference>
<comment type="caution">
    <text evidence="5">The sequence shown here is derived from an EMBL/GenBank/DDBJ whole genome shotgun (WGS) entry which is preliminary data.</text>
</comment>
<feature type="compositionally biased region" description="Polar residues" evidence="3">
    <location>
        <begin position="268"/>
        <end position="277"/>
    </location>
</feature>
<comment type="similarity">
    <text evidence="2">Belongs to the peptidase C19 family.</text>
</comment>
<dbReference type="GO" id="GO:0006508">
    <property type="term" value="P:proteolysis"/>
    <property type="evidence" value="ECO:0007669"/>
    <property type="project" value="UniProtKB-KW"/>
</dbReference>
<protein>
    <recommendedName>
        <fullName evidence="2">Ubiquitin carboxyl-terminal hydrolase</fullName>
        <ecNumber evidence="2">3.4.19.12</ecNumber>
    </recommendedName>
</protein>
<feature type="region of interest" description="Disordered" evidence="3">
    <location>
        <begin position="656"/>
        <end position="680"/>
    </location>
</feature>
<dbReference type="InterPro" id="IPR028889">
    <property type="entry name" value="USP"/>
</dbReference>
<dbReference type="SUPFAM" id="SSF54001">
    <property type="entry name" value="Cysteine proteinases"/>
    <property type="match status" value="1"/>
</dbReference>
<feature type="compositionally biased region" description="Basic and acidic residues" evidence="3">
    <location>
        <begin position="663"/>
        <end position="680"/>
    </location>
</feature>
<evidence type="ECO:0000313" key="6">
    <source>
        <dbReference type="Proteomes" id="UP000245119"/>
    </source>
</evidence>
<dbReference type="PANTHER" id="PTHR21646:SF23">
    <property type="entry name" value="UBIQUITIN CARBOXYL-TERMINAL HYDROLASE USP2"/>
    <property type="match status" value="1"/>
</dbReference>
<dbReference type="Pfam" id="PF00443">
    <property type="entry name" value="UCH"/>
    <property type="match status" value="1"/>
</dbReference>
<evidence type="ECO:0000313" key="5">
    <source>
        <dbReference type="EMBL" id="PVD27001.1"/>
    </source>
</evidence>
<dbReference type="PROSITE" id="PS00972">
    <property type="entry name" value="USP_1"/>
    <property type="match status" value="1"/>
</dbReference>
<dbReference type="Proteomes" id="UP000245119">
    <property type="component" value="Linkage Group LG7"/>
</dbReference>
<feature type="region of interest" description="Disordered" evidence="3">
    <location>
        <begin position="192"/>
        <end position="279"/>
    </location>
</feature>
<dbReference type="OrthoDB" id="265306at2759"/>
<feature type="compositionally biased region" description="Low complexity" evidence="3">
    <location>
        <begin position="11"/>
        <end position="36"/>
    </location>
</feature>
<keyword evidence="6" id="KW-1185">Reference proteome</keyword>
<keyword evidence="2" id="KW-0833">Ubl conjugation pathway</keyword>
<dbReference type="STRING" id="400727.A0A2T7P0Q5"/>
<feature type="domain" description="USP" evidence="4">
    <location>
        <begin position="294"/>
        <end position="628"/>
    </location>
</feature>
<dbReference type="EC" id="3.4.19.12" evidence="2"/>
<evidence type="ECO:0000256" key="3">
    <source>
        <dbReference type="SAM" id="MobiDB-lite"/>
    </source>
</evidence>
<organism evidence="5 6">
    <name type="scientific">Pomacea canaliculata</name>
    <name type="common">Golden apple snail</name>
    <dbReference type="NCBI Taxonomy" id="400727"/>
    <lineage>
        <taxon>Eukaryota</taxon>
        <taxon>Metazoa</taxon>
        <taxon>Spiralia</taxon>
        <taxon>Lophotrochozoa</taxon>
        <taxon>Mollusca</taxon>
        <taxon>Gastropoda</taxon>
        <taxon>Caenogastropoda</taxon>
        <taxon>Architaenioglossa</taxon>
        <taxon>Ampullarioidea</taxon>
        <taxon>Ampullariidae</taxon>
        <taxon>Pomacea</taxon>
    </lineage>
</organism>
<dbReference type="PROSITE" id="PS00973">
    <property type="entry name" value="USP_2"/>
    <property type="match status" value="1"/>
</dbReference>
<dbReference type="PANTHER" id="PTHR21646">
    <property type="entry name" value="UBIQUITIN CARBOXYL-TERMINAL HYDROLASE"/>
    <property type="match status" value="1"/>
</dbReference>
<keyword evidence="2" id="KW-0378">Hydrolase</keyword>
<comment type="catalytic activity">
    <reaction evidence="1 2">
        <text>Thiol-dependent hydrolysis of ester, thioester, amide, peptide and isopeptide bonds formed by the C-terminal Gly of ubiquitin (a 76-residue protein attached to proteins as an intracellular targeting signal).</text>
        <dbReference type="EC" id="3.4.19.12"/>
    </reaction>
</comment>
<dbReference type="InterPro" id="IPR038765">
    <property type="entry name" value="Papain-like_cys_pep_sf"/>
</dbReference>
<feature type="compositionally biased region" description="Polar residues" evidence="3">
    <location>
        <begin position="192"/>
        <end position="204"/>
    </location>
</feature>
<dbReference type="Gene3D" id="3.90.70.10">
    <property type="entry name" value="Cysteine proteinases"/>
    <property type="match status" value="1"/>
</dbReference>
<evidence type="ECO:0000256" key="2">
    <source>
        <dbReference type="RuleBase" id="RU366025"/>
    </source>
</evidence>
<name>A0A2T7P0Q5_POMCA</name>
<feature type="compositionally biased region" description="Polar residues" evidence="3">
    <location>
        <begin position="239"/>
        <end position="253"/>
    </location>
</feature>
<dbReference type="InterPro" id="IPR001394">
    <property type="entry name" value="Peptidase_C19_UCH"/>
</dbReference>
<dbReference type="PROSITE" id="PS50235">
    <property type="entry name" value="USP_3"/>
    <property type="match status" value="1"/>
</dbReference>